<dbReference type="EMBL" id="MK072084">
    <property type="protein sequence ID" value="AYV78594.1"/>
    <property type="molecule type" value="Genomic_DNA"/>
</dbReference>
<organism evidence="2">
    <name type="scientific">Edafosvirus sp</name>
    <dbReference type="NCBI Taxonomy" id="2487765"/>
    <lineage>
        <taxon>Viruses</taxon>
        <taxon>Varidnaviria</taxon>
        <taxon>Bamfordvirae</taxon>
        <taxon>Nucleocytoviricota</taxon>
        <taxon>Megaviricetes</taxon>
        <taxon>Imitervirales</taxon>
        <taxon>Mimiviridae</taxon>
        <taxon>Klosneuvirinae</taxon>
    </lineage>
</organism>
<dbReference type="InterPro" id="IPR011706">
    <property type="entry name" value="Cu-oxidase_C"/>
</dbReference>
<feature type="domain" description="Plastocyanin-like" evidence="1">
    <location>
        <begin position="394"/>
        <end position="547"/>
    </location>
</feature>
<protein>
    <recommendedName>
        <fullName evidence="1">Plastocyanin-like domain-containing protein</fullName>
    </recommendedName>
</protein>
<dbReference type="GO" id="GO:0005507">
    <property type="term" value="F:copper ion binding"/>
    <property type="evidence" value="ECO:0007669"/>
    <property type="project" value="InterPro"/>
</dbReference>
<dbReference type="CDD" id="cd13868">
    <property type="entry name" value="CuRO_2_CotA_like"/>
    <property type="match status" value="1"/>
</dbReference>
<dbReference type="PANTHER" id="PTHR48267:SF1">
    <property type="entry name" value="BILIRUBIN OXIDASE"/>
    <property type="match status" value="1"/>
</dbReference>
<evidence type="ECO:0000313" key="2">
    <source>
        <dbReference type="EMBL" id="AYV78594.1"/>
    </source>
</evidence>
<dbReference type="InterPro" id="IPR045087">
    <property type="entry name" value="Cu-oxidase_fam"/>
</dbReference>
<dbReference type="Gene3D" id="2.60.40.420">
    <property type="entry name" value="Cupredoxins - blue copper proteins"/>
    <property type="match status" value="3"/>
</dbReference>
<dbReference type="PANTHER" id="PTHR48267">
    <property type="entry name" value="CUPREDOXIN SUPERFAMILY PROTEIN"/>
    <property type="match status" value="1"/>
</dbReference>
<name>A0A3G4ZW62_9VIRU</name>
<dbReference type="InterPro" id="IPR008972">
    <property type="entry name" value="Cupredoxin"/>
</dbReference>
<dbReference type="SUPFAM" id="SSF49503">
    <property type="entry name" value="Cupredoxins"/>
    <property type="match status" value="3"/>
</dbReference>
<dbReference type="Pfam" id="PF07731">
    <property type="entry name" value="Cu-oxidase_2"/>
    <property type="match status" value="1"/>
</dbReference>
<sequence>MTTIDPNILDPRSLDKYIQEIQKPEVLIPTGKKCGVDFYEVSLDEISVKLHPQVPLTKIWTFSQIYPPPMFEVKRNNPIYVKWDNRLPLRHLLEECVDDTLMGAQPPTPAVRTIIHLHGGEDEPSSDGFPNDWYTPGYSLTDYYPNEQLPTMLWFHDHAISTTRLNAYAGLAGGLYFIRDPKIDAPLNLPSGKYEMPLVIQDRTLYTNGNLFYPIIGSYPGIHPHWIQFFSGNLILVNGIIWPFMNVEPRKYRFRILNASNSRGYSLTFKIINVDTSTTILPFYQIGSDGGYLPKPILINGDLVVANAERMDIVIDFAGLAVGTKINLENSLDVLPEDEDTVGKVMRFNVINLTKLDISRIDTPRNFISIPLSNNIKRRQLLIDLVSMDSQTAFYLQNTDFDEPVTENPELGSTEIWEIINAYTYPGSFHPIHLHLIQFQLLNRQPIDSVRYSNDFAQQNPNLMPGMGIPNPLDVTPYLTGPPVSSIGTNEYAWKDTIQAYTNNVTRILVKFAPQAQAEFSFDATKGLYVWHCHIVEHEDNDMMRPLQMISHKKKEKVCRPKTKLINPCCK</sequence>
<dbReference type="GO" id="GO:0016491">
    <property type="term" value="F:oxidoreductase activity"/>
    <property type="evidence" value="ECO:0007669"/>
    <property type="project" value="InterPro"/>
</dbReference>
<gene>
    <name evidence="2" type="ORF">Edafosvirus19_21</name>
</gene>
<proteinExistence type="predicted"/>
<accession>A0A3G4ZW62</accession>
<evidence type="ECO:0000259" key="1">
    <source>
        <dbReference type="Pfam" id="PF07731"/>
    </source>
</evidence>
<reference evidence="2" key="1">
    <citation type="submission" date="2018-10" db="EMBL/GenBank/DDBJ databases">
        <title>Hidden diversity of soil giant viruses.</title>
        <authorList>
            <person name="Schulz F."/>
            <person name="Alteio L."/>
            <person name="Goudeau D."/>
            <person name="Ryan E.M."/>
            <person name="Malmstrom R.R."/>
            <person name="Blanchard J."/>
            <person name="Woyke T."/>
        </authorList>
    </citation>
    <scope>NUCLEOTIDE SEQUENCE</scope>
    <source>
        <strain evidence="2">EDV1</strain>
    </source>
</reference>
<dbReference type="CDD" id="cd13844">
    <property type="entry name" value="CuRO_1_BOD_CotA_like"/>
    <property type="match status" value="1"/>
</dbReference>